<evidence type="ECO:0000313" key="3">
    <source>
        <dbReference type="Proteomes" id="UP001152658"/>
    </source>
</evidence>
<feature type="compositionally biased region" description="Basic and acidic residues" evidence="1">
    <location>
        <begin position="174"/>
        <end position="183"/>
    </location>
</feature>
<evidence type="ECO:0000313" key="2">
    <source>
        <dbReference type="EMBL" id="CAH8208276.1"/>
    </source>
</evidence>
<organism evidence="2 3">
    <name type="scientific">Vibrio aestuarianus</name>
    <dbReference type="NCBI Taxonomy" id="28171"/>
    <lineage>
        <taxon>Bacteria</taxon>
        <taxon>Pseudomonadati</taxon>
        <taxon>Pseudomonadota</taxon>
        <taxon>Gammaproteobacteria</taxon>
        <taxon>Vibrionales</taxon>
        <taxon>Vibrionaceae</taxon>
        <taxon>Vibrio</taxon>
    </lineage>
</organism>
<keyword evidence="3" id="KW-1185">Reference proteome</keyword>
<dbReference type="Proteomes" id="UP001152658">
    <property type="component" value="Unassembled WGS sequence"/>
</dbReference>
<dbReference type="RefSeq" id="WP_168786420.1">
    <property type="nucleotide sequence ID" value="NZ_CALYLF010000106.1"/>
</dbReference>
<reference evidence="2" key="1">
    <citation type="submission" date="2022-06" db="EMBL/GenBank/DDBJ databases">
        <authorList>
            <person name="Goudenege D."/>
            <person name="Le Roux F."/>
        </authorList>
    </citation>
    <scope>NUCLEOTIDE SEQUENCE</scope>
    <source>
        <strain evidence="2">12-063</strain>
    </source>
</reference>
<evidence type="ECO:0000256" key="1">
    <source>
        <dbReference type="SAM" id="MobiDB-lite"/>
    </source>
</evidence>
<proteinExistence type="predicted"/>
<sequence length="795" mass="89653">MADVLIFKPRHELEHKRNLADFIEFGRQIAPLNDKYDYDSHYWEKVGNFTIFGANSRQRNPDELLDESLLPFAKAFIVYGGGTKAGLNVKFQALRAINASCVKQYGKVDITKLCVRDFNKAVEAIRESLSAAAGYQASRGLANLLKFLIENNLVSPFQWKNPLKKPADQATGDDADKRRQDKMPDDNALMALASISAHKTEELSPRDIFTTSTMTVLLAAPNRGSEPLYLLHDCIHSEKMSARKALDMGLSKEDVMELLVTKKEAKKEATQENVDTVVLDESGTVLLNAPDAEVSDTTEEIELDWDAEIIVKGLKWYSGKEYGHANKWMPSVMYSVVDTAIERLVKQSEGARNFAKMLEESPDFPRHKLCPDAPEDQLLTMDEVALALGLDLSIYGTDTKQKNTSRNALLRRKDIGRKDYLVCLRDLNKVVRDALPEGFPYIPYRKGNGHVKVKWSESLYAGFANSLSIKKAPIQTELQIPTITTLNEDLAPTKKKSQATGGKLTGTLSVFQRWGYGDLVITSHQLRHMLDTMAAVNGMDGDMRAKWAMRSDPTHNRYYDHTPPEEYGADFIEDRENEIASQQLATNPEKKNTQIQAQVATPRSIQELNTKASLSAHTTEFGMCITSYMSEPCTKYRDCINCNEHVCEKGDDGKCERIRQRLKNEKRLLKKDKRAVDEGVQGALQWYERRKRTTERCEQLITMLEDPSIEDGSLIKLANVEDASLLDRAMDANGKKRLPKIENFQRIKAANRVTVEELVGIEGKADIDNQAMEDDDLFDDLDALDELDEMGLFED</sequence>
<name>A0ABN8TQZ5_9VIBR</name>
<feature type="region of interest" description="Disordered" evidence="1">
    <location>
        <begin position="164"/>
        <end position="183"/>
    </location>
</feature>
<accession>A0ABN8TQZ5</accession>
<dbReference type="EMBL" id="CALYLK010000114">
    <property type="protein sequence ID" value="CAH8208276.1"/>
    <property type="molecule type" value="Genomic_DNA"/>
</dbReference>
<protein>
    <submittedName>
        <fullName evidence="2">Integrase</fullName>
    </submittedName>
</protein>
<comment type="caution">
    <text evidence="2">The sequence shown here is derived from an EMBL/GenBank/DDBJ whole genome shotgun (WGS) entry which is preliminary data.</text>
</comment>
<gene>
    <name evidence="2" type="ORF">VAE063_750003</name>
</gene>